<keyword evidence="1" id="KW-0812">Transmembrane</keyword>
<dbReference type="STRING" id="2309.CF15_08210"/>
<dbReference type="Proteomes" id="UP000053352">
    <property type="component" value="Unassembled WGS sequence"/>
</dbReference>
<dbReference type="EMBL" id="LNTB01000002">
    <property type="protein sequence ID" value="KSW10755.1"/>
    <property type="molecule type" value="Genomic_DNA"/>
</dbReference>
<protein>
    <recommendedName>
        <fullName evidence="4">ABC3 transporter permease protein domain-containing protein</fullName>
    </recommendedName>
</protein>
<organism evidence="2 3">
    <name type="scientific">Pyrodictium occultum</name>
    <dbReference type="NCBI Taxonomy" id="2309"/>
    <lineage>
        <taxon>Archaea</taxon>
        <taxon>Thermoproteota</taxon>
        <taxon>Thermoprotei</taxon>
        <taxon>Desulfurococcales</taxon>
        <taxon>Pyrodictiaceae</taxon>
        <taxon>Pyrodictium</taxon>
    </lineage>
</organism>
<reference evidence="2 3" key="1">
    <citation type="submission" date="2015-11" db="EMBL/GenBank/DDBJ databases">
        <title>Genome sequence of Pyrodictium occultum PL-19, a marine hyperthermophilic archaeon isolated from Volcano, Italy.</title>
        <authorList>
            <person name="Utturkar S."/>
            <person name="Huber H."/>
            <person name="Leptihn S."/>
            <person name="Brown S."/>
            <person name="Stetter K.O."/>
            <person name="Podar M."/>
        </authorList>
    </citation>
    <scope>NUCLEOTIDE SEQUENCE [LARGE SCALE GENOMIC DNA]</scope>
    <source>
        <strain evidence="2 3">PL-19</strain>
    </source>
</reference>
<evidence type="ECO:0000313" key="2">
    <source>
        <dbReference type="EMBL" id="KSW10755.1"/>
    </source>
</evidence>
<feature type="transmembrane region" description="Helical" evidence="1">
    <location>
        <begin position="299"/>
        <end position="319"/>
    </location>
</feature>
<accession>A0A0V8RRY7</accession>
<keyword evidence="3" id="KW-1185">Reference proteome</keyword>
<feature type="transmembrane region" description="Helical" evidence="1">
    <location>
        <begin position="204"/>
        <end position="224"/>
    </location>
</feature>
<keyword evidence="1" id="KW-1133">Transmembrane helix</keyword>
<evidence type="ECO:0000313" key="3">
    <source>
        <dbReference type="Proteomes" id="UP000053352"/>
    </source>
</evidence>
<name>A0A0V8RRY7_PYROC</name>
<comment type="caution">
    <text evidence="2">The sequence shown here is derived from an EMBL/GenBank/DDBJ whole genome shotgun (WGS) entry which is preliminary data.</text>
</comment>
<proteinExistence type="predicted"/>
<sequence length="323" mass="32697">MVAAVGRAASLPALLRVLLSAAMHRDVLLLLLVAVSTPAALASAYSLVPRALEEAKPLLARWEGSSLLLLPPGAGAQGCTTVHLAFARVEAGGRALEAPVLLVDAGGFQGITGCRAAGEAPLSLGSLLAGMLGARPGSRLTLCMGGGCRSYLVSCIHGGGGLYAASIVLAAGAWSSLAGEEYRLCSVPGQQPVLEGLEAALSEYARILAYLVAAVYLPIAYMACRRAVQSLEGDIETLYSMGVPLQEARLALALALSLLGLLMSAYGVLLGVFAMHAALYTLRLFGAPAPLQPVPSPGGLVSLAGVFTAEAVAAAVAAVQRGG</sequence>
<feature type="transmembrane region" description="Helical" evidence="1">
    <location>
        <begin position="151"/>
        <end position="174"/>
    </location>
</feature>
<evidence type="ECO:0008006" key="4">
    <source>
        <dbReference type="Google" id="ProtNLM"/>
    </source>
</evidence>
<gene>
    <name evidence="2" type="ORF">CF15_08210</name>
</gene>
<feature type="transmembrane region" description="Helical" evidence="1">
    <location>
        <begin position="250"/>
        <end position="279"/>
    </location>
</feature>
<feature type="transmembrane region" description="Helical" evidence="1">
    <location>
        <begin position="27"/>
        <end position="48"/>
    </location>
</feature>
<evidence type="ECO:0000256" key="1">
    <source>
        <dbReference type="SAM" id="Phobius"/>
    </source>
</evidence>
<keyword evidence="1" id="KW-0472">Membrane</keyword>
<dbReference type="AlphaFoldDB" id="A0A0V8RRY7"/>